<accession>A0A914VVM9</accession>
<evidence type="ECO:0000313" key="4">
    <source>
        <dbReference type="WBParaSite" id="PSAMB.scaffold248size61541.g3713.t1"/>
    </source>
</evidence>
<protein>
    <submittedName>
        <fullName evidence="4">Uncharacterized protein</fullName>
    </submittedName>
</protein>
<sequence>MRFFITLAFLIVINRQVTDGARWCMSGTGQSYREKLCGTGGDHNVDCHVFQCEGGRSPFVLHTCGGATGRGGGCAAGIATCNRAGGTGSCSTCNTDNCNTSPRSGIPTGNGGNNNGGHNYNNNANGHNGGGHNNRNGGNGRPHEGDDRGRDGDITNGGNSNNRGSFISKLINMIVKGSNK</sequence>
<feature type="compositionally biased region" description="Low complexity" evidence="1">
    <location>
        <begin position="116"/>
        <end position="126"/>
    </location>
</feature>
<evidence type="ECO:0000313" key="3">
    <source>
        <dbReference type="Proteomes" id="UP000887566"/>
    </source>
</evidence>
<reference evidence="4" key="1">
    <citation type="submission" date="2022-11" db="UniProtKB">
        <authorList>
            <consortium name="WormBaseParasite"/>
        </authorList>
    </citation>
    <scope>IDENTIFICATION</scope>
</reference>
<dbReference type="AlphaFoldDB" id="A0A914VVM9"/>
<organism evidence="3 4">
    <name type="scientific">Plectus sambesii</name>
    <dbReference type="NCBI Taxonomy" id="2011161"/>
    <lineage>
        <taxon>Eukaryota</taxon>
        <taxon>Metazoa</taxon>
        <taxon>Ecdysozoa</taxon>
        <taxon>Nematoda</taxon>
        <taxon>Chromadorea</taxon>
        <taxon>Plectida</taxon>
        <taxon>Plectina</taxon>
        <taxon>Plectoidea</taxon>
        <taxon>Plectidae</taxon>
        <taxon>Plectus</taxon>
    </lineage>
</organism>
<evidence type="ECO:0000256" key="1">
    <source>
        <dbReference type="SAM" id="MobiDB-lite"/>
    </source>
</evidence>
<feature type="region of interest" description="Disordered" evidence="1">
    <location>
        <begin position="109"/>
        <end position="165"/>
    </location>
</feature>
<keyword evidence="3" id="KW-1185">Reference proteome</keyword>
<dbReference type="WBParaSite" id="PSAMB.scaffold248size61541.g3713.t1">
    <property type="protein sequence ID" value="PSAMB.scaffold248size61541.g3713.t1"/>
    <property type="gene ID" value="PSAMB.scaffold248size61541.g3713"/>
</dbReference>
<name>A0A914VVM9_9BILA</name>
<keyword evidence="2" id="KW-0732">Signal</keyword>
<feature type="compositionally biased region" description="Basic and acidic residues" evidence="1">
    <location>
        <begin position="141"/>
        <end position="153"/>
    </location>
</feature>
<proteinExistence type="predicted"/>
<feature type="signal peptide" evidence="2">
    <location>
        <begin position="1"/>
        <end position="20"/>
    </location>
</feature>
<feature type="chain" id="PRO_5038104317" evidence="2">
    <location>
        <begin position="21"/>
        <end position="180"/>
    </location>
</feature>
<evidence type="ECO:0000256" key="2">
    <source>
        <dbReference type="SAM" id="SignalP"/>
    </source>
</evidence>
<dbReference type="Proteomes" id="UP000887566">
    <property type="component" value="Unplaced"/>
</dbReference>
<feature type="compositionally biased region" description="Polar residues" evidence="1">
    <location>
        <begin position="156"/>
        <end position="165"/>
    </location>
</feature>
<feature type="compositionally biased region" description="Gly residues" evidence="1">
    <location>
        <begin position="127"/>
        <end position="140"/>
    </location>
</feature>